<reference evidence="6 7" key="1">
    <citation type="journal article" date="2012" name="Science">
        <title>The Paleozoic origin of enzymatic lignin decomposition reconstructed from 31 fungal genomes.</title>
        <authorList>
            <person name="Floudas D."/>
            <person name="Binder M."/>
            <person name="Riley R."/>
            <person name="Barry K."/>
            <person name="Blanchette R.A."/>
            <person name="Henrissat B."/>
            <person name="Martinez A.T."/>
            <person name="Otillar R."/>
            <person name="Spatafora J.W."/>
            <person name="Yadav J.S."/>
            <person name="Aerts A."/>
            <person name="Benoit I."/>
            <person name="Boyd A."/>
            <person name="Carlson A."/>
            <person name="Copeland A."/>
            <person name="Coutinho P.M."/>
            <person name="de Vries R.P."/>
            <person name="Ferreira P."/>
            <person name="Findley K."/>
            <person name="Foster B."/>
            <person name="Gaskell J."/>
            <person name="Glotzer D."/>
            <person name="Gorecki P."/>
            <person name="Heitman J."/>
            <person name="Hesse C."/>
            <person name="Hori C."/>
            <person name="Igarashi K."/>
            <person name="Jurgens J.A."/>
            <person name="Kallen N."/>
            <person name="Kersten P."/>
            <person name="Kohler A."/>
            <person name="Kuees U."/>
            <person name="Kumar T.K.A."/>
            <person name="Kuo A."/>
            <person name="LaButti K."/>
            <person name="Larrondo L.F."/>
            <person name="Lindquist E."/>
            <person name="Ling A."/>
            <person name="Lombard V."/>
            <person name="Lucas S."/>
            <person name="Lundell T."/>
            <person name="Martin R."/>
            <person name="McLaughlin D.J."/>
            <person name="Morgenstern I."/>
            <person name="Morin E."/>
            <person name="Murat C."/>
            <person name="Nagy L.G."/>
            <person name="Nolan M."/>
            <person name="Ohm R.A."/>
            <person name="Patyshakuliyeva A."/>
            <person name="Rokas A."/>
            <person name="Ruiz-Duenas F.J."/>
            <person name="Sabat G."/>
            <person name="Salamov A."/>
            <person name="Samejima M."/>
            <person name="Schmutz J."/>
            <person name="Slot J.C."/>
            <person name="St John F."/>
            <person name="Stenlid J."/>
            <person name="Sun H."/>
            <person name="Sun S."/>
            <person name="Syed K."/>
            <person name="Tsang A."/>
            <person name="Wiebenga A."/>
            <person name="Young D."/>
            <person name="Pisabarro A."/>
            <person name="Eastwood D.C."/>
            <person name="Martin F."/>
            <person name="Cullen D."/>
            <person name="Grigoriev I.V."/>
            <person name="Hibbett D.S."/>
        </authorList>
    </citation>
    <scope>NUCLEOTIDE SEQUENCE [LARGE SCALE GENOMIC DNA]</scope>
    <source>
        <strain evidence="6 7">ATCC 11539</strain>
    </source>
</reference>
<feature type="compositionally biased region" description="Low complexity" evidence="3">
    <location>
        <begin position="1111"/>
        <end position="1127"/>
    </location>
</feature>
<feature type="compositionally biased region" description="Polar residues" evidence="3">
    <location>
        <begin position="48"/>
        <end position="63"/>
    </location>
</feature>
<feature type="region of interest" description="Disordered" evidence="3">
    <location>
        <begin position="1194"/>
        <end position="1335"/>
    </location>
</feature>
<evidence type="ECO:0000313" key="6">
    <source>
        <dbReference type="EMBL" id="EPQ55974.1"/>
    </source>
</evidence>
<feature type="region of interest" description="Disordered" evidence="3">
    <location>
        <begin position="712"/>
        <end position="745"/>
    </location>
</feature>
<dbReference type="PROSITE" id="PS50009">
    <property type="entry name" value="RASGEF_CAT"/>
    <property type="match status" value="1"/>
</dbReference>
<evidence type="ECO:0000259" key="4">
    <source>
        <dbReference type="PROSITE" id="PS50009"/>
    </source>
</evidence>
<feature type="region of interest" description="Disordered" evidence="3">
    <location>
        <begin position="1532"/>
        <end position="1558"/>
    </location>
</feature>
<dbReference type="STRING" id="670483.S7RSH7"/>
<evidence type="ECO:0000259" key="5">
    <source>
        <dbReference type="PROSITE" id="PS50212"/>
    </source>
</evidence>
<feature type="region of interest" description="Disordered" evidence="3">
    <location>
        <begin position="529"/>
        <end position="549"/>
    </location>
</feature>
<feature type="region of interest" description="Disordered" evidence="3">
    <location>
        <begin position="351"/>
        <end position="377"/>
    </location>
</feature>
<dbReference type="InterPro" id="IPR008937">
    <property type="entry name" value="Ras-like_GEF"/>
</dbReference>
<dbReference type="SUPFAM" id="SSF48366">
    <property type="entry name" value="Ras GEF"/>
    <property type="match status" value="1"/>
</dbReference>
<dbReference type="GeneID" id="19307387"/>
<dbReference type="KEGG" id="gtr:GLOTRDRAFT_60771"/>
<keyword evidence="7" id="KW-1185">Reference proteome</keyword>
<feature type="region of interest" description="Disordered" evidence="3">
    <location>
        <begin position="918"/>
        <end position="1086"/>
    </location>
</feature>
<feature type="region of interest" description="Disordered" evidence="3">
    <location>
        <begin position="784"/>
        <end position="812"/>
    </location>
</feature>
<accession>S7RSH7</accession>
<dbReference type="GO" id="GO:0005085">
    <property type="term" value="F:guanyl-nucleotide exchange factor activity"/>
    <property type="evidence" value="ECO:0007669"/>
    <property type="project" value="UniProtKB-KW"/>
</dbReference>
<feature type="region of interest" description="Disordered" evidence="3">
    <location>
        <begin position="1109"/>
        <end position="1135"/>
    </location>
</feature>
<dbReference type="Gene3D" id="1.10.840.10">
    <property type="entry name" value="Ras guanine-nucleotide exchange factors catalytic domain"/>
    <property type="match status" value="1"/>
</dbReference>
<dbReference type="GO" id="GO:0007265">
    <property type="term" value="P:Ras protein signal transduction"/>
    <property type="evidence" value="ECO:0007669"/>
    <property type="project" value="TreeGrafter"/>
</dbReference>
<feature type="compositionally biased region" description="Low complexity" evidence="3">
    <location>
        <begin position="797"/>
        <end position="812"/>
    </location>
</feature>
<feature type="compositionally biased region" description="Polar residues" evidence="3">
    <location>
        <begin position="1532"/>
        <end position="1543"/>
    </location>
</feature>
<feature type="compositionally biased region" description="Basic and acidic residues" evidence="3">
    <location>
        <begin position="712"/>
        <end position="722"/>
    </location>
</feature>
<dbReference type="OrthoDB" id="10254377at2759"/>
<dbReference type="Gene3D" id="1.20.870.10">
    <property type="entry name" value="Son of sevenless (SoS) protein Chain: S domain 1"/>
    <property type="match status" value="1"/>
</dbReference>
<organism evidence="6 7">
    <name type="scientific">Gloeophyllum trabeum (strain ATCC 11539 / FP-39264 / Madison 617)</name>
    <name type="common">Brown rot fungus</name>
    <dbReference type="NCBI Taxonomy" id="670483"/>
    <lineage>
        <taxon>Eukaryota</taxon>
        <taxon>Fungi</taxon>
        <taxon>Dikarya</taxon>
        <taxon>Basidiomycota</taxon>
        <taxon>Agaricomycotina</taxon>
        <taxon>Agaricomycetes</taxon>
        <taxon>Gloeophyllales</taxon>
        <taxon>Gloeophyllaceae</taxon>
        <taxon>Gloeophyllum</taxon>
    </lineage>
</organism>
<evidence type="ECO:0000313" key="7">
    <source>
        <dbReference type="Proteomes" id="UP000030669"/>
    </source>
</evidence>
<feature type="compositionally biased region" description="Polar residues" evidence="3">
    <location>
        <begin position="180"/>
        <end position="189"/>
    </location>
</feature>
<dbReference type="InterPro" id="IPR001895">
    <property type="entry name" value="RASGEF_cat_dom"/>
</dbReference>
<dbReference type="Proteomes" id="UP000030669">
    <property type="component" value="Unassembled WGS sequence"/>
</dbReference>
<dbReference type="Pfam" id="PF00618">
    <property type="entry name" value="RasGEF_N"/>
    <property type="match status" value="1"/>
</dbReference>
<gene>
    <name evidence="6" type="ORF">GLOTRDRAFT_60771</name>
</gene>
<dbReference type="GO" id="GO:0005886">
    <property type="term" value="C:plasma membrane"/>
    <property type="evidence" value="ECO:0007669"/>
    <property type="project" value="TreeGrafter"/>
</dbReference>
<feature type="compositionally biased region" description="Polar residues" evidence="3">
    <location>
        <begin position="1018"/>
        <end position="1041"/>
    </location>
</feature>
<feature type="compositionally biased region" description="Low complexity" evidence="3">
    <location>
        <begin position="364"/>
        <end position="376"/>
    </location>
</feature>
<evidence type="ECO:0000256" key="3">
    <source>
        <dbReference type="SAM" id="MobiDB-lite"/>
    </source>
</evidence>
<feature type="compositionally biased region" description="Polar residues" evidence="3">
    <location>
        <begin position="1309"/>
        <end position="1319"/>
    </location>
</feature>
<feature type="compositionally biased region" description="Polar residues" evidence="3">
    <location>
        <begin position="1270"/>
        <end position="1292"/>
    </location>
</feature>
<sequence length="1684" mass="183575">MLFHSDCTLRMSQASFPAYSQGDDDDATATTPLASQMPSCSPPDAPVSDSTPSRTLLSPSQDPIGSRFMLPITNPPAKPSFTVSDVYGADESSEGFGQLAPEIASADISIAADGSFVETSSAAAAMELKRRYDHLFGVNKDVRSPYAITSFVNQHGRQKFRVGRKELSAPMASAVEAENRTSQQLSSGLESPPFPRSSKRSSRLSVHQFLRNGSVSIAPKVDATSGRSPPSRAVPRKLVRKTRSIPDLYSGLGEGLSKADGAGPSNGHPSGRTHSHSVTAADLPRLPPSIAPPKPPTGDVFNEVMGWDYAYSTPSSPFGSNVFSVSVHSLRLPSEADAARAEQEPRPLIFHPFGPGISFDSPSRKTSTPSTRMSSPHGLRVMQSFESGLTARADANTHILKGGPPKLTLNFEPEPEGSALLPIPSPSHSPTPSPPPPPRQPTPVTETAKSAAVDPTLLPLWETSQYSRYSTDVFDVLQTYRGLPLLDKIDPFSEVNETTIKLTSDETAAPRDDPRFVIWGEVVPSAAVDPELQSMSPGSRTDTSSQQSVMSRKLSMKSRTSFHNGHDTPPLHVATEGRQKVLVAATIERWIAQLTSELNYDELLNFFLTYRTYVSPVDLAQLLICRFHWALGPASSAHDDMVRRIVRVRTFVALRYWLLTFFPVDFLPNRDLRLLFAGWLNTLRRDPILGRHQGALSIVRKLRQVVKECKEAHTRRQKEQPLRRPSVSSTAKQFPKAGQSLGDLSDGRKFAESLRKAVAEGDDESDVDLDFGVDEGVIVSLPQGFPSQKDVSGSGSGQPSGQNAGSPPSVPSASLAVLQQPLQLTILQHANATATDSPFVETPATLPVHHSTLSRVLVKTIGRLGRWKRVLNQRSSALVSSSTSADVSAFDLELNMSGDLLNVPGGVEQYLKMIEQPEPDSSVNGQNGTALPDGNSSSLGVQESADQTDSSSMLAPRSSVDSAMSSDTYSTSMSEETDYGVPISHLRSVTEASDECVQESPGEPVQGDLEQLEPRAESVSSNPRRSFESYTSYNSRRTTGSRYRRQQKPWQPPIDVVSIDDLEFSDMSSSDENEGPSAPPGLRRVPRRLPLRRDFEFVRRSGSVSSLGIRSHSSMASERSSVASSASVEPALGGPGLQQWQVNAIVDSLSDDDEEGDVEAALRRLEGQINIDEQRMKLSKVDGWVQTMRDRLLNGDYHDEPSRFPTSDSESDESVGDYEGSRSRAGSAVWSPDNADFSASNSSVSQVSERSQDVLEPASQSLEGEAVTPLATQTSHNVSDSPNATSPVSSSDGRPAPEDVVPREILQSRLPSRPSTSGGSREPASDGFPISSPTNKFITAPASQVHRSFILGYRAETLAQHFSMIDRELFLAIKFEEIVSDDWMGCPKEADVLDWSQFLRDRARWKAESRGGPKTSAVVAARGRFNLLSKFVISEVILTHPQHRHLVVGKFIRIAWKSYNMNNFNTLTAIIAGLRSEWVTKAMRRSWGRVGVWEQRMFQDLKAFTSRDDDFKHIRHAVSSMVETKPVATSSLDVSTNGLTDGHSSSSRSRATSDTKPHSPAACIPFLGVYLAQMQRYHKLPDLIDPTAPTEAIGIDPISGNLEAPAHPEVFSSLAPLPASMQLEPLINVQKQRLIAGVIKSLVAGQHLASRVQFPVDRKIFQRCLKLRGLDTETLQRAYTMFSD</sequence>
<evidence type="ECO:0000256" key="2">
    <source>
        <dbReference type="PROSITE-ProRule" id="PRU00168"/>
    </source>
</evidence>
<dbReference type="RefSeq" id="XP_007865983.1">
    <property type="nucleotide sequence ID" value="XM_007867792.1"/>
</dbReference>
<feature type="region of interest" description="Disordered" evidence="3">
    <location>
        <begin position="16"/>
        <end position="65"/>
    </location>
</feature>
<feature type="compositionally biased region" description="Low complexity" evidence="3">
    <location>
        <begin position="1231"/>
        <end position="1249"/>
    </location>
</feature>
<dbReference type="HOGENOM" id="CLU_000992_0_0_1"/>
<feature type="domain" description="N-terminal Ras-GEF" evidence="5">
    <location>
        <begin position="578"/>
        <end position="703"/>
    </location>
</feature>
<feature type="compositionally biased region" description="Basic residues" evidence="3">
    <location>
        <begin position="234"/>
        <end position="243"/>
    </location>
</feature>
<dbReference type="InterPro" id="IPR036964">
    <property type="entry name" value="RASGEF_cat_dom_sf"/>
</dbReference>
<feature type="compositionally biased region" description="Acidic residues" evidence="3">
    <location>
        <begin position="1058"/>
        <end position="1074"/>
    </location>
</feature>
<dbReference type="InterPro" id="IPR000651">
    <property type="entry name" value="Ras-like_Gua-exchang_fac_N"/>
</dbReference>
<dbReference type="PANTHER" id="PTHR23113:SF363">
    <property type="entry name" value="PROTEIN SON OF SEVENLESS"/>
    <property type="match status" value="1"/>
</dbReference>
<feature type="region of interest" description="Disordered" evidence="3">
    <location>
        <begin position="217"/>
        <end position="277"/>
    </location>
</feature>
<dbReference type="SMART" id="SM00147">
    <property type="entry name" value="RasGEF"/>
    <property type="match status" value="1"/>
</dbReference>
<keyword evidence="1 2" id="KW-0344">Guanine-nucleotide releasing factor</keyword>
<feature type="domain" description="Ras-GEF" evidence="4">
    <location>
        <begin position="1354"/>
        <end position="1679"/>
    </location>
</feature>
<name>S7RSH7_GLOTA</name>
<feature type="compositionally biased region" description="Pro residues" evidence="3">
    <location>
        <begin position="423"/>
        <end position="441"/>
    </location>
</feature>
<feature type="region of interest" description="Disordered" evidence="3">
    <location>
        <begin position="171"/>
        <end position="204"/>
    </location>
</feature>
<protein>
    <submittedName>
        <fullName evidence="6">Ras GEF</fullName>
    </submittedName>
</protein>
<dbReference type="CDD" id="cd06224">
    <property type="entry name" value="REM"/>
    <property type="match status" value="1"/>
</dbReference>
<feature type="region of interest" description="Disordered" evidence="3">
    <location>
        <begin position="400"/>
        <end position="451"/>
    </location>
</feature>
<dbReference type="PANTHER" id="PTHR23113">
    <property type="entry name" value="GUANINE NUCLEOTIDE EXCHANGE FACTOR"/>
    <property type="match status" value="1"/>
</dbReference>
<dbReference type="PROSITE" id="PS50212">
    <property type="entry name" value="RASGEF_NTER"/>
    <property type="match status" value="1"/>
</dbReference>
<evidence type="ECO:0000256" key="1">
    <source>
        <dbReference type="ARBA" id="ARBA00022658"/>
    </source>
</evidence>
<dbReference type="InterPro" id="IPR023578">
    <property type="entry name" value="Ras_GEF_dom_sf"/>
</dbReference>
<dbReference type="SMART" id="SM00229">
    <property type="entry name" value="RasGEFN"/>
    <property type="match status" value="1"/>
</dbReference>
<dbReference type="EMBL" id="KB469301">
    <property type="protein sequence ID" value="EPQ55974.1"/>
    <property type="molecule type" value="Genomic_DNA"/>
</dbReference>
<feature type="compositionally biased region" description="Polar residues" evidence="3">
    <location>
        <begin position="919"/>
        <end position="974"/>
    </location>
</feature>
<feature type="compositionally biased region" description="Polar residues" evidence="3">
    <location>
        <begin position="533"/>
        <end position="549"/>
    </location>
</feature>
<dbReference type="OMA" id="IRIAWKC"/>
<dbReference type="Pfam" id="PF00617">
    <property type="entry name" value="RasGEF"/>
    <property type="match status" value="1"/>
</dbReference>
<dbReference type="eggNOG" id="KOG3417">
    <property type="taxonomic scope" value="Eukaryota"/>
</dbReference>
<proteinExistence type="predicted"/>